<dbReference type="Gene3D" id="3.90.180.10">
    <property type="entry name" value="Medium-chain alcohol dehydrogenases, catalytic domain"/>
    <property type="match status" value="1"/>
</dbReference>
<evidence type="ECO:0000256" key="5">
    <source>
        <dbReference type="ARBA" id="ARBA00023002"/>
    </source>
</evidence>
<dbReference type="GO" id="GO:0034079">
    <property type="term" value="P:butanediol biosynthetic process"/>
    <property type="evidence" value="ECO:0007669"/>
    <property type="project" value="TreeGrafter"/>
</dbReference>
<evidence type="ECO:0000256" key="1">
    <source>
        <dbReference type="ARBA" id="ARBA00001947"/>
    </source>
</evidence>
<evidence type="ECO:0000259" key="7">
    <source>
        <dbReference type="SMART" id="SM00829"/>
    </source>
</evidence>
<dbReference type="FunCoup" id="A0A0C3D642">
    <property type="interactions" value="188"/>
</dbReference>
<dbReference type="Proteomes" id="UP000054321">
    <property type="component" value="Unassembled WGS sequence"/>
</dbReference>
<keyword evidence="9" id="KW-1185">Reference proteome</keyword>
<keyword evidence="5" id="KW-0560">Oxidoreductase</keyword>
<name>A0A0C3D642_OIDMZ</name>
<dbReference type="AlphaFoldDB" id="A0A0C3D642"/>
<evidence type="ECO:0000313" key="8">
    <source>
        <dbReference type="EMBL" id="KIN06784.1"/>
    </source>
</evidence>
<dbReference type="Pfam" id="PF08240">
    <property type="entry name" value="ADH_N"/>
    <property type="match status" value="1"/>
</dbReference>
<dbReference type="STRING" id="913774.A0A0C3D642"/>
<accession>A0A0C3D642</accession>
<evidence type="ECO:0000313" key="9">
    <source>
        <dbReference type="Proteomes" id="UP000054321"/>
    </source>
</evidence>
<gene>
    <name evidence="8" type="ORF">OIDMADRAFT_108186</name>
</gene>
<dbReference type="InterPro" id="IPR036291">
    <property type="entry name" value="NAD(P)-bd_dom_sf"/>
</dbReference>
<proteinExistence type="inferred from homology"/>
<dbReference type="InterPro" id="IPR013154">
    <property type="entry name" value="ADH-like_N"/>
</dbReference>
<dbReference type="GO" id="GO:0008270">
    <property type="term" value="F:zinc ion binding"/>
    <property type="evidence" value="ECO:0007669"/>
    <property type="project" value="InterPro"/>
</dbReference>
<dbReference type="EMBL" id="KN832870">
    <property type="protein sequence ID" value="KIN06784.1"/>
    <property type="molecule type" value="Genomic_DNA"/>
</dbReference>
<dbReference type="PANTHER" id="PTHR43161:SF23">
    <property type="entry name" value="(R,R)-BUTANEDIOL DEHYDROGENASE-RELATED"/>
    <property type="match status" value="1"/>
</dbReference>
<dbReference type="OrthoDB" id="3941538at2759"/>
<dbReference type="GO" id="GO:0005737">
    <property type="term" value="C:cytoplasm"/>
    <property type="evidence" value="ECO:0007669"/>
    <property type="project" value="TreeGrafter"/>
</dbReference>
<reference evidence="8 9" key="1">
    <citation type="submission" date="2014-04" db="EMBL/GenBank/DDBJ databases">
        <authorList>
            <consortium name="DOE Joint Genome Institute"/>
            <person name="Kuo A."/>
            <person name="Martino E."/>
            <person name="Perotto S."/>
            <person name="Kohler A."/>
            <person name="Nagy L.G."/>
            <person name="Floudas D."/>
            <person name="Copeland A."/>
            <person name="Barry K.W."/>
            <person name="Cichocki N."/>
            <person name="Veneault-Fourrey C."/>
            <person name="LaButti K."/>
            <person name="Lindquist E.A."/>
            <person name="Lipzen A."/>
            <person name="Lundell T."/>
            <person name="Morin E."/>
            <person name="Murat C."/>
            <person name="Sun H."/>
            <person name="Tunlid A."/>
            <person name="Henrissat B."/>
            <person name="Grigoriev I.V."/>
            <person name="Hibbett D.S."/>
            <person name="Martin F."/>
            <person name="Nordberg H.P."/>
            <person name="Cantor M.N."/>
            <person name="Hua S.X."/>
        </authorList>
    </citation>
    <scope>NUCLEOTIDE SEQUENCE [LARGE SCALE GENOMIC DNA]</scope>
    <source>
        <strain evidence="8 9">Zn</strain>
    </source>
</reference>
<feature type="domain" description="Enoyl reductase (ER)" evidence="7">
    <location>
        <begin position="8"/>
        <end position="349"/>
    </location>
</feature>
<evidence type="ECO:0000256" key="6">
    <source>
        <dbReference type="RuleBase" id="RU361277"/>
    </source>
</evidence>
<evidence type="ECO:0000256" key="2">
    <source>
        <dbReference type="ARBA" id="ARBA00008072"/>
    </source>
</evidence>
<dbReference type="InterPro" id="IPR020843">
    <property type="entry name" value="ER"/>
</dbReference>
<dbReference type="GO" id="GO:0000721">
    <property type="term" value="F:(R,R)-butanediol dehydrogenase activity"/>
    <property type="evidence" value="ECO:0007669"/>
    <property type="project" value="TreeGrafter"/>
</dbReference>
<dbReference type="InterPro" id="IPR013149">
    <property type="entry name" value="ADH-like_C"/>
</dbReference>
<dbReference type="SUPFAM" id="SSF50129">
    <property type="entry name" value="GroES-like"/>
    <property type="match status" value="1"/>
</dbReference>
<dbReference type="HOGENOM" id="CLU_026673_11_0_1"/>
<evidence type="ECO:0000256" key="3">
    <source>
        <dbReference type="ARBA" id="ARBA00022723"/>
    </source>
</evidence>
<keyword evidence="3 6" id="KW-0479">Metal-binding</keyword>
<dbReference type="CDD" id="cd08233">
    <property type="entry name" value="butanediol_DH_like"/>
    <property type="match status" value="1"/>
</dbReference>
<evidence type="ECO:0000256" key="4">
    <source>
        <dbReference type="ARBA" id="ARBA00022833"/>
    </source>
</evidence>
<organism evidence="8 9">
    <name type="scientific">Oidiodendron maius (strain Zn)</name>
    <dbReference type="NCBI Taxonomy" id="913774"/>
    <lineage>
        <taxon>Eukaryota</taxon>
        <taxon>Fungi</taxon>
        <taxon>Dikarya</taxon>
        <taxon>Ascomycota</taxon>
        <taxon>Pezizomycotina</taxon>
        <taxon>Leotiomycetes</taxon>
        <taxon>Leotiomycetes incertae sedis</taxon>
        <taxon>Myxotrichaceae</taxon>
        <taxon>Oidiodendron</taxon>
    </lineage>
</organism>
<dbReference type="InParanoid" id="A0A0C3D642"/>
<dbReference type="PANTHER" id="PTHR43161">
    <property type="entry name" value="SORBITOL DEHYDROGENASE"/>
    <property type="match status" value="1"/>
</dbReference>
<dbReference type="InterPro" id="IPR011032">
    <property type="entry name" value="GroES-like_sf"/>
</dbReference>
<dbReference type="Gene3D" id="3.40.50.720">
    <property type="entry name" value="NAD(P)-binding Rossmann-like Domain"/>
    <property type="match status" value="1"/>
</dbReference>
<protein>
    <recommendedName>
        <fullName evidence="7">Enoyl reductase (ER) domain-containing protein</fullName>
    </recommendedName>
</protein>
<dbReference type="SUPFAM" id="SSF51735">
    <property type="entry name" value="NAD(P)-binding Rossmann-fold domains"/>
    <property type="match status" value="1"/>
</dbReference>
<dbReference type="PROSITE" id="PS00059">
    <property type="entry name" value="ADH_ZINC"/>
    <property type="match status" value="1"/>
</dbReference>
<dbReference type="Pfam" id="PF00107">
    <property type="entry name" value="ADH_zinc_N"/>
    <property type="match status" value="1"/>
</dbReference>
<dbReference type="SMART" id="SM00829">
    <property type="entry name" value="PKS_ER"/>
    <property type="match status" value="1"/>
</dbReference>
<reference evidence="9" key="2">
    <citation type="submission" date="2015-01" db="EMBL/GenBank/DDBJ databases">
        <title>Evolutionary Origins and Diversification of the Mycorrhizal Mutualists.</title>
        <authorList>
            <consortium name="DOE Joint Genome Institute"/>
            <consortium name="Mycorrhizal Genomics Consortium"/>
            <person name="Kohler A."/>
            <person name="Kuo A."/>
            <person name="Nagy L.G."/>
            <person name="Floudas D."/>
            <person name="Copeland A."/>
            <person name="Barry K.W."/>
            <person name="Cichocki N."/>
            <person name="Veneault-Fourrey C."/>
            <person name="LaButti K."/>
            <person name="Lindquist E.A."/>
            <person name="Lipzen A."/>
            <person name="Lundell T."/>
            <person name="Morin E."/>
            <person name="Murat C."/>
            <person name="Riley R."/>
            <person name="Ohm R."/>
            <person name="Sun H."/>
            <person name="Tunlid A."/>
            <person name="Henrissat B."/>
            <person name="Grigoriev I.V."/>
            <person name="Hibbett D.S."/>
            <person name="Martin F."/>
        </authorList>
    </citation>
    <scope>NUCLEOTIDE SEQUENCE [LARGE SCALE GENOMIC DNA]</scope>
    <source>
        <strain evidence="9">Zn</strain>
    </source>
</reference>
<comment type="cofactor">
    <cofactor evidence="1 6">
        <name>Zn(2+)</name>
        <dbReference type="ChEBI" id="CHEBI:29105"/>
    </cofactor>
</comment>
<keyword evidence="4 6" id="KW-0862">Zinc</keyword>
<dbReference type="InterPro" id="IPR002328">
    <property type="entry name" value="ADH_Zn_CS"/>
</dbReference>
<comment type="similarity">
    <text evidence="2 6">Belongs to the zinc-containing alcohol dehydrogenase family.</text>
</comment>
<sequence>MRAVRFHGPKDIRVDSVPEPACGNDQVKLRPAFVGICGTDLHEYLAGPILTPTKPHPLTNESNPVTLGHEFSGTVTEVGHSVVNFKPGDMVVVLPIIYDGSCDACARGYINCCENLGAFGFTGWGGGLSDSIVVPQSHVYRLPRHIPLEIGALIEPLSVAWHAVKSSPFKTGDSVLVLGGGPIGIGILQVLKALNAGRVIVSEISTRRNKLSVKFGADHVIDPREEDVASRCYELCDRHGVDIVFDTAGMQAALDSAFSALRTGGTVVNIASWRTAPTVNIMDMIMGEKKYMAAMTYVKKDFEEVLDAVDKGLLQPGQMITSQIELGEVVEKGFKELIDRKDEHLKILVKVAD</sequence>